<evidence type="ECO:0000313" key="2">
    <source>
        <dbReference type="EMBL" id="TWI33784.1"/>
    </source>
</evidence>
<reference evidence="2 3" key="1">
    <citation type="journal article" date="2015" name="Stand. Genomic Sci.">
        <title>Genomic Encyclopedia of Bacterial and Archaeal Type Strains, Phase III: the genomes of soil and plant-associated and newly described type strains.</title>
        <authorList>
            <person name="Whitman W.B."/>
            <person name="Woyke T."/>
            <person name="Klenk H.P."/>
            <person name="Zhou Y."/>
            <person name="Lilburn T.G."/>
            <person name="Beck B.J."/>
            <person name="De Vos P."/>
            <person name="Vandamme P."/>
            <person name="Eisen J.A."/>
            <person name="Garrity G."/>
            <person name="Hugenholtz P."/>
            <person name="Kyrpides N.C."/>
        </authorList>
    </citation>
    <scope>NUCLEOTIDE SEQUENCE [LARGE SCALE GENOMIC DNA]</scope>
    <source>
        <strain evidence="2 3">CGMCC 1.5364</strain>
    </source>
</reference>
<feature type="signal peptide" evidence="1">
    <location>
        <begin position="1"/>
        <end position="22"/>
    </location>
</feature>
<accession>A0A562NNM9</accession>
<evidence type="ECO:0000256" key="1">
    <source>
        <dbReference type="SAM" id="SignalP"/>
    </source>
</evidence>
<gene>
    <name evidence="2" type="ORF">IQ24_02148</name>
</gene>
<name>A0A562NNM9_9RHOB</name>
<feature type="chain" id="PRO_5021839620" evidence="1">
    <location>
        <begin position="23"/>
        <end position="148"/>
    </location>
</feature>
<dbReference type="AlphaFoldDB" id="A0A562NNM9"/>
<protein>
    <submittedName>
        <fullName evidence="2">Uncharacterized protein</fullName>
    </submittedName>
</protein>
<organism evidence="2 3">
    <name type="scientific">Paracoccus sulfuroxidans</name>
    <dbReference type="NCBI Taxonomy" id="384678"/>
    <lineage>
        <taxon>Bacteria</taxon>
        <taxon>Pseudomonadati</taxon>
        <taxon>Pseudomonadota</taxon>
        <taxon>Alphaproteobacteria</taxon>
        <taxon>Rhodobacterales</taxon>
        <taxon>Paracoccaceae</taxon>
        <taxon>Paracoccus</taxon>
    </lineage>
</organism>
<keyword evidence="1" id="KW-0732">Signal</keyword>
<evidence type="ECO:0000313" key="3">
    <source>
        <dbReference type="Proteomes" id="UP000316225"/>
    </source>
</evidence>
<dbReference type="OrthoDB" id="7707524at2"/>
<keyword evidence="3" id="KW-1185">Reference proteome</keyword>
<dbReference type="Proteomes" id="UP000316225">
    <property type="component" value="Unassembled WGS sequence"/>
</dbReference>
<sequence>MRHATAFAMGLCLSCIAPLAHAQEATAAPDGKIFLELNSAVDTAEGGCQLTVVTTNRLDSGLKRAAWQVAIFDDAGVVQSLPILDFGAMTAGKTKVAVFSLPDRTCGKIGRIVINDVAECTGDDDSDKRAACLDGLATQARTDIEFGI</sequence>
<proteinExistence type="predicted"/>
<dbReference type="RefSeq" id="WP_145397961.1">
    <property type="nucleotide sequence ID" value="NZ_VLKU01000006.1"/>
</dbReference>
<dbReference type="EMBL" id="VLKU01000006">
    <property type="protein sequence ID" value="TWI33784.1"/>
    <property type="molecule type" value="Genomic_DNA"/>
</dbReference>
<comment type="caution">
    <text evidence="2">The sequence shown here is derived from an EMBL/GenBank/DDBJ whole genome shotgun (WGS) entry which is preliminary data.</text>
</comment>